<feature type="transmembrane region" description="Helical" evidence="7">
    <location>
        <begin position="74"/>
        <end position="91"/>
    </location>
</feature>
<dbReference type="SUPFAM" id="SSF103473">
    <property type="entry name" value="MFS general substrate transporter"/>
    <property type="match status" value="1"/>
</dbReference>
<feature type="transmembrane region" description="Helical" evidence="7">
    <location>
        <begin position="97"/>
        <end position="116"/>
    </location>
</feature>
<dbReference type="InterPro" id="IPR051788">
    <property type="entry name" value="MFS_Transporter"/>
</dbReference>
<keyword evidence="5 7" id="KW-1133">Transmembrane helix</keyword>
<keyword evidence="6 7" id="KW-0472">Membrane</keyword>
<protein>
    <submittedName>
        <fullName evidence="9">MFS transporter</fullName>
    </submittedName>
</protein>
<keyword evidence="3" id="KW-0813">Transport</keyword>
<evidence type="ECO:0000256" key="2">
    <source>
        <dbReference type="ARBA" id="ARBA00008335"/>
    </source>
</evidence>
<comment type="similarity">
    <text evidence="2">Belongs to the major facilitator superfamily.</text>
</comment>
<dbReference type="InterPro" id="IPR036259">
    <property type="entry name" value="MFS_trans_sf"/>
</dbReference>
<feature type="transmembrane region" description="Helical" evidence="7">
    <location>
        <begin position="238"/>
        <end position="261"/>
    </location>
</feature>
<evidence type="ECO:0000259" key="8">
    <source>
        <dbReference type="PROSITE" id="PS50850"/>
    </source>
</evidence>
<evidence type="ECO:0000256" key="1">
    <source>
        <dbReference type="ARBA" id="ARBA00004127"/>
    </source>
</evidence>
<dbReference type="EMBL" id="JBHSDU010000003">
    <property type="protein sequence ID" value="MFC4308826.1"/>
    <property type="molecule type" value="Genomic_DNA"/>
</dbReference>
<accession>A0ABV8SN91</accession>
<feature type="transmembrane region" description="Helical" evidence="7">
    <location>
        <begin position="332"/>
        <end position="355"/>
    </location>
</feature>
<feature type="transmembrane region" description="Helical" evidence="7">
    <location>
        <begin position="299"/>
        <end position="320"/>
    </location>
</feature>
<dbReference type="Gene3D" id="1.20.1250.20">
    <property type="entry name" value="MFS general substrate transporter like domains"/>
    <property type="match status" value="2"/>
</dbReference>
<proteinExistence type="inferred from homology"/>
<evidence type="ECO:0000313" key="9">
    <source>
        <dbReference type="EMBL" id="MFC4308826.1"/>
    </source>
</evidence>
<name>A0ABV8SN91_9GAMM</name>
<keyword evidence="10" id="KW-1185">Reference proteome</keyword>
<feature type="transmembrane region" description="Helical" evidence="7">
    <location>
        <begin position="361"/>
        <end position="380"/>
    </location>
</feature>
<dbReference type="InterPro" id="IPR020846">
    <property type="entry name" value="MFS_dom"/>
</dbReference>
<dbReference type="PANTHER" id="PTHR23514">
    <property type="entry name" value="BYPASS OF STOP CODON PROTEIN 6"/>
    <property type="match status" value="1"/>
</dbReference>
<evidence type="ECO:0000256" key="5">
    <source>
        <dbReference type="ARBA" id="ARBA00022989"/>
    </source>
</evidence>
<feature type="transmembrane region" description="Helical" evidence="7">
    <location>
        <begin position="273"/>
        <end position="293"/>
    </location>
</feature>
<dbReference type="Proteomes" id="UP001595904">
    <property type="component" value="Unassembled WGS sequence"/>
</dbReference>
<dbReference type="InterPro" id="IPR011701">
    <property type="entry name" value="MFS"/>
</dbReference>
<gene>
    <name evidence="9" type="ORF">ACFPN2_07005</name>
</gene>
<comment type="caution">
    <text evidence="9">The sequence shown here is derived from an EMBL/GenBank/DDBJ whole genome shotgun (WGS) entry which is preliminary data.</text>
</comment>
<feature type="transmembrane region" description="Helical" evidence="7">
    <location>
        <begin position="159"/>
        <end position="177"/>
    </location>
</feature>
<dbReference type="Pfam" id="PF07690">
    <property type="entry name" value="MFS_1"/>
    <property type="match status" value="1"/>
</dbReference>
<keyword evidence="4 7" id="KW-0812">Transmembrane</keyword>
<feature type="transmembrane region" description="Helical" evidence="7">
    <location>
        <begin position="128"/>
        <end position="147"/>
    </location>
</feature>
<feature type="domain" description="Major facilitator superfamily (MFS) profile" evidence="8">
    <location>
        <begin position="8"/>
        <end position="387"/>
    </location>
</feature>
<evidence type="ECO:0000256" key="6">
    <source>
        <dbReference type="ARBA" id="ARBA00023136"/>
    </source>
</evidence>
<organism evidence="9 10">
    <name type="scientific">Steroidobacter flavus</name>
    <dbReference type="NCBI Taxonomy" id="1842136"/>
    <lineage>
        <taxon>Bacteria</taxon>
        <taxon>Pseudomonadati</taxon>
        <taxon>Pseudomonadota</taxon>
        <taxon>Gammaproteobacteria</taxon>
        <taxon>Steroidobacterales</taxon>
        <taxon>Steroidobacteraceae</taxon>
        <taxon>Steroidobacter</taxon>
    </lineage>
</organism>
<feature type="transmembrane region" description="Helical" evidence="7">
    <location>
        <begin position="211"/>
        <end position="232"/>
    </location>
</feature>
<evidence type="ECO:0000256" key="7">
    <source>
        <dbReference type="SAM" id="Phobius"/>
    </source>
</evidence>
<dbReference type="PROSITE" id="PS50850">
    <property type="entry name" value="MFS"/>
    <property type="match status" value="1"/>
</dbReference>
<dbReference type="PANTHER" id="PTHR23514:SF3">
    <property type="entry name" value="BYPASS OF STOP CODON PROTEIN 6"/>
    <property type="match status" value="1"/>
</dbReference>
<sequence length="400" mass="41989">MSRPNKLLLVLSFVGFIALGLPDAVIGVVWPALRTHFGLPQDALGPLFITVTVGSVMASTASGVILSRMGIGDLLAFSCALTAIALFGYTLAPSWTVLVAIGLLTGFGAGAIDAAINTHAATRYSARLVNVLHAFYGVGAAAGPALMTTVLTTGRPWQLGYRIIVVVELVLAVAFILSRKQWPPPVAAHEEHLRPARLVETLQLGKVQLSLLVFLIYTGCEAAAGAWVFSLLFEARGIATAAAGTAVTLYWGGLFASRLGYAFLPSNVNPESIVKLCMIAALAGVVTLLLDLHPIVDTVAIALMGFAAGPIFPSLIATTPARVGPRHTANTVGLQVSMGAVGLAALPALCGVIVQYWGLELIPVVLIVGWSVLLTAYLALRRLQRDDFAVLSPPQKRSEQ</sequence>
<feature type="transmembrane region" description="Helical" evidence="7">
    <location>
        <begin position="43"/>
        <end position="67"/>
    </location>
</feature>
<dbReference type="RefSeq" id="WP_380595906.1">
    <property type="nucleotide sequence ID" value="NZ_JBHSDU010000003.1"/>
</dbReference>
<evidence type="ECO:0000256" key="4">
    <source>
        <dbReference type="ARBA" id="ARBA00022692"/>
    </source>
</evidence>
<comment type="subcellular location">
    <subcellularLocation>
        <location evidence="1">Endomembrane system</location>
        <topology evidence="1">Multi-pass membrane protein</topology>
    </subcellularLocation>
</comment>
<evidence type="ECO:0000256" key="3">
    <source>
        <dbReference type="ARBA" id="ARBA00022448"/>
    </source>
</evidence>
<evidence type="ECO:0000313" key="10">
    <source>
        <dbReference type="Proteomes" id="UP001595904"/>
    </source>
</evidence>
<reference evidence="10" key="1">
    <citation type="journal article" date="2019" name="Int. J. Syst. Evol. Microbiol.">
        <title>The Global Catalogue of Microorganisms (GCM) 10K type strain sequencing project: providing services to taxonomists for standard genome sequencing and annotation.</title>
        <authorList>
            <consortium name="The Broad Institute Genomics Platform"/>
            <consortium name="The Broad Institute Genome Sequencing Center for Infectious Disease"/>
            <person name="Wu L."/>
            <person name="Ma J."/>
        </authorList>
    </citation>
    <scope>NUCLEOTIDE SEQUENCE [LARGE SCALE GENOMIC DNA]</scope>
    <source>
        <strain evidence="10">CGMCC 1.10759</strain>
    </source>
</reference>